<feature type="region of interest" description="Disordered" evidence="1">
    <location>
        <begin position="158"/>
        <end position="187"/>
    </location>
</feature>
<dbReference type="AlphaFoldDB" id="A0AAV8SS29"/>
<keyword evidence="3" id="KW-1185">Reference proteome</keyword>
<sequence>MRLGEGNKLYEDCIAISYQWRPPSKAPATVWQPIGKLFKTGSYQELMNIEEELPSNQHHSSGQVFVPSSGKEERELITVPPTPTQDTEQGISTVGLNNGSTLTYDIVATPNYNINTPCLESDPIVAASQLQEVSCDNPSSHNSLAMVDPSLPPDCVKEADCGTSHSLLKRKPPRGRGKGLKSTPKPI</sequence>
<feature type="compositionally biased region" description="Basic residues" evidence="1">
    <location>
        <begin position="167"/>
        <end position="179"/>
    </location>
</feature>
<organism evidence="2 3">
    <name type="scientific">Erythroxylum novogranatense</name>
    <dbReference type="NCBI Taxonomy" id="1862640"/>
    <lineage>
        <taxon>Eukaryota</taxon>
        <taxon>Viridiplantae</taxon>
        <taxon>Streptophyta</taxon>
        <taxon>Embryophyta</taxon>
        <taxon>Tracheophyta</taxon>
        <taxon>Spermatophyta</taxon>
        <taxon>Magnoliopsida</taxon>
        <taxon>eudicotyledons</taxon>
        <taxon>Gunneridae</taxon>
        <taxon>Pentapetalae</taxon>
        <taxon>rosids</taxon>
        <taxon>fabids</taxon>
        <taxon>Malpighiales</taxon>
        <taxon>Erythroxylaceae</taxon>
        <taxon>Erythroxylum</taxon>
    </lineage>
</organism>
<name>A0AAV8SS29_9ROSI</name>
<dbReference type="Proteomes" id="UP001159364">
    <property type="component" value="Linkage Group LG09"/>
</dbReference>
<comment type="caution">
    <text evidence="2">The sequence shown here is derived from an EMBL/GenBank/DDBJ whole genome shotgun (WGS) entry which is preliminary data.</text>
</comment>
<proteinExistence type="predicted"/>
<gene>
    <name evidence="2" type="ORF">K2173_012725</name>
</gene>
<dbReference type="EMBL" id="JAIWQS010000009">
    <property type="protein sequence ID" value="KAJ8754801.1"/>
    <property type="molecule type" value="Genomic_DNA"/>
</dbReference>
<reference evidence="2 3" key="1">
    <citation type="submission" date="2021-09" db="EMBL/GenBank/DDBJ databases">
        <title>Genomic insights and catalytic innovation underlie evolution of tropane alkaloids biosynthesis.</title>
        <authorList>
            <person name="Wang Y.-J."/>
            <person name="Tian T."/>
            <person name="Huang J.-P."/>
            <person name="Huang S.-X."/>
        </authorList>
    </citation>
    <scope>NUCLEOTIDE SEQUENCE [LARGE SCALE GENOMIC DNA]</scope>
    <source>
        <strain evidence="2">KIB-2018</strain>
        <tissue evidence="2">Leaf</tissue>
    </source>
</reference>
<evidence type="ECO:0000313" key="2">
    <source>
        <dbReference type="EMBL" id="KAJ8754801.1"/>
    </source>
</evidence>
<evidence type="ECO:0000256" key="1">
    <source>
        <dbReference type="SAM" id="MobiDB-lite"/>
    </source>
</evidence>
<accession>A0AAV8SS29</accession>
<evidence type="ECO:0000313" key="3">
    <source>
        <dbReference type="Proteomes" id="UP001159364"/>
    </source>
</evidence>
<protein>
    <submittedName>
        <fullName evidence="2">Uncharacterized protein</fullName>
    </submittedName>
</protein>